<evidence type="ECO:0000256" key="5">
    <source>
        <dbReference type="ARBA" id="ARBA00023014"/>
    </source>
</evidence>
<dbReference type="SFLD" id="SFLDG01389">
    <property type="entry name" value="menaquinone_synthsis_involved"/>
    <property type="match status" value="1"/>
</dbReference>
<dbReference type="SFLD" id="SFLDG01064">
    <property type="entry name" value="F420__menaquinone_cofactor_bio"/>
    <property type="match status" value="1"/>
</dbReference>
<comment type="function">
    <text evidence="6">Radical SAM enzyme that catalyzes the cyclization of dehypoxanthine futalosine (DHFL) into cyclic dehypoxanthine futalosine (CDHFL), a step in the biosynthesis of menaquinone (MK, vitamin K2).</text>
</comment>
<feature type="binding site" evidence="8">
    <location>
        <position position="284"/>
    </location>
    <ligand>
        <name>(3R)-3-methyl-D-ornithine</name>
        <dbReference type="ChEBI" id="CHEBI:64642"/>
    </ligand>
</feature>
<evidence type="ECO:0000256" key="3">
    <source>
        <dbReference type="ARBA" id="ARBA00022723"/>
    </source>
</evidence>
<dbReference type="PANTHER" id="PTHR43076">
    <property type="entry name" value="FO SYNTHASE (COFH)"/>
    <property type="match status" value="1"/>
</dbReference>
<dbReference type="GO" id="GO:0044689">
    <property type="term" value="F:7,8-didemethyl-8-hydroxy-5-deazariboflavin synthase activity"/>
    <property type="evidence" value="ECO:0007669"/>
    <property type="project" value="TreeGrafter"/>
</dbReference>
<keyword evidence="2 6" id="KW-0949">S-adenosyl-L-methionine</keyword>
<dbReference type="HAMAP" id="MF_00992">
    <property type="entry name" value="MqnC"/>
    <property type="match status" value="1"/>
</dbReference>
<dbReference type="GO" id="GO:0046992">
    <property type="term" value="F:oxidoreductase activity, acting on X-H and Y-H to form an X-Y bond"/>
    <property type="evidence" value="ECO:0007669"/>
    <property type="project" value="UniProtKB-UniRule"/>
</dbReference>
<dbReference type="CDD" id="cd01335">
    <property type="entry name" value="Radical_SAM"/>
    <property type="match status" value="1"/>
</dbReference>
<evidence type="ECO:0000256" key="8">
    <source>
        <dbReference type="PIRSR" id="PIRSR004762-2"/>
    </source>
</evidence>
<dbReference type="InterPro" id="IPR007197">
    <property type="entry name" value="rSAM"/>
</dbReference>
<feature type="binding site" evidence="6 7">
    <location>
        <position position="65"/>
    </location>
    <ligand>
        <name>[4Fe-4S] cluster</name>
        <dbReference type="ChEBI" id="CHEBI:49883"/>
        <note>4Fe-4S-S-AdoMet</note>
    </ligand>
</feature>
<evidence type="ECO:0000256" key="7">
    <source>
        <dbReference type="PIRSR" id="PIRSR004762-1"/>
    </source>
</evidence>
<dbReference type="SFLD" id="SFLDF00342">
    <property type="entry name" value="cyclic_dehypoxanthine_futalosi"/>
    <property type="match status" value="1"/>
</dbReference>
<dbReference type="InterPro" id="IPR013785">
    <property type="entry name" value="Aldolase_TIM"/>
</dbReference>
<dbReference type="InterPro" id="IPR058240">
    <property type="entry name" value="rSAM_sf"/>
</dbReference>
<comment type="pathway">
    <text evidence="6">Quinol/quinone metabolism; menaquinone biosynthesis.</text>
</comment>
<reference evidence="10" key="1">
    <citation type="journal article" date="2020" name="mSystems">
        <title>Genome- and Community-Level Interaction Insights into Carbon Utilization and Element Cycling Functions of Hydrothermarchaeota in Hydrothermal Sediment.</title>
        <authorList>
            <person name="Zhou Z."/>
            <person name="Liu Y."/>
            <person name="Xu W."/>
            <person name="Pan J."/>
            <person name="Luo Z.H."/>
            <person name="Li M."/>
        </authorList>
    </citation>
    <scope>NUCLEOTIDE SEQUENCE [LARGE SCALE GENOMIC DNA]</scope>
    <source>
        <strain evidence="11">SpSt-62</strain>
        <strain evidence="10">SpSt-97</strain>
    </source>
</reference>
<dbReference type="SMART" id="SM00729">
    <property type="entry name" value="Elp3"/>
    <property type="match status" value="1"/>
</dbReference>
<feature type="binding site" evidence="6 7">
    <location>
        <position position="61"/>
    </location>
    <ligand>
        <name>[4Fe-4S] cluster</name>
        <dbReference type="ChEBI" id="CHEBI:49883"/>
        <note>4Fe-4S-S-AdoMet</note>
    </ligand>
</feature>
<name>A0A7C3UKS5_9EURY</name>
<dbReference type="InterPro" id="IPR034405">
    <property type="entry name" value="F420"/>
</dbReference>
<dbReference type="PANTHER" id="PTHR43076:SF1">
    <property type="entry name" value="LIPOYL SYNTHASE 2"/>
    <property type="match status" value="1"/>
</dbReference>
<dbReference type="GO" id="GO:0051539">
    <property type="term" value="F:4 iron, 4 sulfur cluster binding"/>
    <property type="evidence" value="ECO:0007669"/>
    <property type="project" value="UniProtKB-KW"/>
</dbReference>
<keyword evidence="1 6" id="KW-0004">4Fe-4S</keyword>
<dbReference type="SUPFAM" id="SSF102114">
    <property type="entry name" value="Radical SAM enzymes"/>
    <property type="match status" value="1"/>
</dbReference>
<dbReference type="PROSITE" id="PS51918">
    <property type="entry name" value="RADICAL_SAM"/>
    <property type="match status" value="1"/>
</dbReference>
<dbReference type="SFLD" id="SFLDG01082">
    <property type="entry name" value="B12-binding_domain_containing"/>
    <property type="match status" value="1"/>
</dbReference>
<evidence type="ECO:0000256" key="6">
    <source>
        <dbReference type="HAMAP-Rule" id="MF_00992"/>
    </source>
</evidence>
<proteinExistence type="inferred from homology"/>
<evidence type="ECO:0000256" key="1">
    <source>
        <dbReference type="ARBA" id="ARBA00022485"/>
    </source>
</evidence>
<keyword evidence="5 6" id="KW-0411">Iron-sulfur</keyword>
<dbReference type="GO" id="GO:0009234">
    <property type="term" value="P:menaquinone biosynthetic process"/>
    <property type="evidence" value="ECO:0007669"/>
    <property type="project" value="UniProtKB-UniRule"/>
</dbReference>
<accession>A0A7C3UKS5</accession>
<dbReference type="SFLD" id="SFLDG01388">
    <property type="entry name" value="7_8-didemethyl-8-hydroxy-5-dea"/>
    <property type="match status" value="1"/>
</dbReference>
<sequence length="353" mass="40542">MRTDYLEKNLKNEDLSFEEALSLFDFNIYELGKIANDIRRIKCGDLVAFVIDRNINYTNVCVSKCKFCAFYARRKEDEYTLSYDEILKKVEEAVKCGATQIMLQGGLNPDLGLEWFEKLFREIKKRFNIHIHSLSPPEIIFLSKIEGLSYEEVLERLKKSGLDSLPGGGAEILSDEIRKKISNKGKSDEWIEVMRTAHKLGMKTTATMMFGHIEREEHIIEHLFRIRDLQSETGGFTAFIPWTYQPGNNELGRIVRKKASPVSYLKIVAISRIILHNIRNIQVSWLTQGMDVATLALEFGANDFGGVMLEENVVRATGKDFKPANVNEIISRIKSIGRIPARRDTYYNILEIY</sequence>
<dbReference type="InterPro" id="IPR006638">
    <property type="entry name" value="Elp3/MiaA/NifB-like_rSAM"/>
</dbReference>
<comment type="catalytic activity">
    <reaction evidence="6">
        <text>dehypoxanthine futalosine + S-adenosyl-L-methionine = cyclic dehypoxanthinylfutalosinate + 5'-deoxyadenosine + L-methionine + H(+)</text>
        <dbReference type="Rhea" id="RHEA:33083"/>
        <dbReference type="ChEBI" id="CHEBI:15378"/>
        <dbReference type="ChEBI" id="CHEBI:17319"/>
        <dbReference type="ChEBI" id="CHEBI:57844"/>
        <dbReference type="ChEBI" id="CHEBI:58864"/>
        <dbReference type="ChEBI" id="CHEBI:59789"/>
        <dbReference type="ChEBI" id="CHEBI:64270"/>
        <dbReference type="EC" id="1.21.98.1"/>
    </reaction>
</comment>
<dbReference type="EC" id="1.21.98.1" evidence="6"/>
<dbReference type="Pfam" id="PF04055">
    <property type="entry name" value="Radical_SAM"/>
    <property type="match status" value="1"/>
</dbReference>
<protein>
    <recommendedName>
        <fullName evidence="6">Cyclic dehypoxanthine futalosine synthase</fullName>
        <shortName evidence="6">Cyclic DHFL synthase</shortName>
        <ecNumber evidence="6">1.21.98.1</ecNumber>
    </recommendedName>
    <alternativeName>
        <fullName evidence="6">Dehypoxanthine futalosine cyclase</fullName>
        <shortName evidence="6">DHFL cyclase</shortName>
    </alternativeName>
    <alternativeName>
        <fullName evidence="6">Menaquinone biosynthetic enzyme MqnC</fullName>
    </alternativeName>
</protein>
<evidence type="ECO:0000256" key="2">
    <source>
        <dbReference type="ARBA" id="ARBA00022691"/>
    </source>
</evidence>
<keyword evidence="6" id="KW-0560">Oxidoreductase</keyword>
<dbReference type="Pfam" id="PF19288">
    <property type="entry name" value="CofH_C"/>
    <property type="match status" value="1"/>
</dbReference>
<feature type="binding site" evidence="8">
    <location>
        <position position="67"/>
    </location>
    <ligand>
        <name>S-adenosyl-L-methionine</name>
        <dbReference type="ChEBI" id="CHEBI:59789"/>
    </ligand>
</feature>
<feature type="binding site" evidence="8">
    <location>
        <position position="135"/>
    </location>
    <ligand>
        <name>(3R)-3-methyl-D-ornithine</name>
        <dbReference type="ChEBI" id="CHEBI:64642"/>
    </ligand>
</feature>
<comment type="similarity">
    <text evidence="6">Belongs to the radical SAM superfamily. MqnC family.</text>
</comment>
<keyword evidence="6" id="KW-0474">Menaquinone biosynthesis</keyword>
<dbReference type="SFLD" id="SFLDS00029">
    <property type="entry name" value="Radical_SAM"/>
    <property type="match status" value="1"/>
</dbReference>
<keyword evidence="3 6" id="KW-0479">Metal-binding</keyword>
<organism evidence="10">
    <name type="scientific">Geoglobus ahangari</name>
    <dbReference type="NCBI Taxonomy" id="113653"/>
    <lineage>
        <taxon>Archaea</taxon>
        <taxon>Methanobacteriati</taxon>
        <taxon>Methanobacteriota</taxon>
        <taxon>Archaeoglobi</taxon>
        <taxon>Archaeoglobales</taxon>
        <taxon>Archaeoglobaceae</taxon>
        <taxon>Geoglobus</taxon>
    </lineage>
</organism>
<evidence type="ECO:0000259" key="9">
    <source>
        <dbReference type="PROSITE" id="PS51918"/>
    </source>
</evidence>
<keyword evidence="4 6" id="KW-0408">Iron</keyword>
<comment type="cofactor">
    <cofactor evidence="6 7">
        <name>[4Fe-4S] cluster</name>
        <dbReference type="ChEBI" id="CHEBI:49883"/>
    </cofactor>
    <text evidence="6 7">Binds 1 [4Fe-4S] cluster. The cluster is coordinated with 3 cysteines and an exchangeable S-adenosyl-L-methionine.</text>
</comment>
<dbReference type="EMBL" id="DTAK01000012">
    <property type="protein sequence ID" value="HGU58969.1"/>
    <property type="molecule type" value="Genomic_DNA"/>
</dbReference>
<dbReference type="NCBIfam" id="TIGR03699">
    <property type="entry name" value="menaquin_MqnC"/>
    <property type="match status" value="1"/>
</dbReference>
<gene>
    <name evidence="6 10" type="primary">mqnC</name>
    <name evidence="11" type="ORF">ENT89_01970</name>
    <name evidence="10" type="ORF">ENX77_06630</name>
</gene>
<dbReference type="NCBIfam" id="TIGR00423">
    <property type="entry name" value="CofH family radical SAM protein"/>
    <property type="match status" value="1"/>
</dbReference>
<dbReference type="Gene3D" id="3.20.20.70">
    <property type="entry name" value="Aldolase class I"/>
    <property type="match status" value="1"/>
</dbReference>
<feature type="binding site" evidence="8">
    <location>
        <position position="171"/>
    </location>
    <ligand>
        <name>S-adenosyl-L-methionine</name>
        <dbReference type="ChEBI" id="CHEBI:59789"/>
    </ligand>
</feature>
<dbReference type="GO" id="GO:0016765">
    <property type="term" value="F:transferase activity, transferring alkyl or aryl (other than methyl) groups"/>
    <property type="evidence" value="ECO:0007669"/>
    <property type="project" value="InterPro"/>
</dbReference>
<dbReference type="UniPathway" id="UPA00079"/>
<dbReference type="InterPro" id="IPR022431">
    <property type="entry name" value="Cyclic_DHFL_synthase_mqnC"/>
</dbReference>
<dbReference type="InterPro" id="IPR045567">
    <property type="entry name" value="CofH/MnqC-like_C"/>
</dbReference>
<evidence type="ECO:0000313" key="11">
    <source>
        <dbReference type="EMBL" id="HGU58969.1"/>
    </source>
</evidence>
<dbReference type="EMBL" id="DTPI01000032">
    <property type="protein sequence ID" value="HGE66772.1"/>
    <property type="molecule type" value="Genomic_DNA"/>
</dbReference>
<evidence type="ECO:0000256" key="4">
    <source>
        <dbReference type="ARBA" id="ARBA00023004"/>
    </source>
</evidence>
<feature type="binding site" evidence="6 7">
    <location>
        <position position="68"/>
    </location>
    <ligand>
        <name>[4Fe-4S] cluster</name>
        <dbReference type="ChEBI" id="CHEBI:49883"/>
        <note>4Fe-4S-S-AdoMet</note>
    </ligand>
</feature>
<dbReference type="SFLD" id="SFLDF00343">
    <property type="entry name" value="aminofutalosine_synthase_(mqnE"/>
    <property type="match status" value="1"/>
</dbReference>
<dbReference type="AlphaFoldDB" id="A0A7C3UKS5"/>
<feature type="domain" description="Radical SAM core" evidence="9">
    <location>
        <begin position="47"/>
        <end position="279"/>
    </location>
</feature>
<dbReference type="InterPro" id="IPR020050">
    <property type="entry name" value="FO_synthase_su2"/>
</dbReference>
<dbReference type="GO" id="GO:0005506">
    <property type="term" value="F:iron ion binding"/>
    <property type="evidence" value="ECO:0007669"/>
    <property type="project" value="UniProtKB-UniRule"/>
</dbReference>
<dbReference type="PIRSF" id="PIRSF004762">
    <property type="entry name" value="CHP00423"/>
    <property type="match status" value="1"/>
</dbReference>
<evidence type="ECO:0000313" key="10">
    <source>
        <dbReference type="EMBL" id="HGE66772.1"/>
    </source>
</evidence>
<comment type="caution">
    <text evidence="10">The sequence shown here is derived from an EMBL/GenBank/DDBJ whole genome shotgun (WGS) entry which is preliminary data.</text>
</comment>